<dbReference type="AlphaFoldDB" id="A0A2I1CH08"/>
<dbReference type="InterPro" id="IPR029058">
    <property type="entry name" value="AB_hydrolase_fold"/>
</dbReference>
<accession>A0A2I1CH08</accession>
<dbReference type="Pfam" id="PF06500">
    <property type="entry name" value="FrsA-like"/>
    <property type="match status" value="1"/>
</dbReference>
<keyword evidence="3" id="KW-0378">Hydrolase</keyword>
<dbReference type="PANTHER" id="PTHR47751">
    <property type="entry name" value="SUPERFAMILY HYDROLASE, PUTATIVE (AFU_ORTHOLOGUE AFUA_2G16580)-RELATED"/>
    <property type="match status" value="1"/>
</dbReference>
<comment type="caution">
    <text evidence="3">The sequence shown here is derived from an EMBL/GenBank/DDBJ whole genome shotgun (WGS) entry which is preliminary data.</text>
</comment>
<comment type="similarity">
    <text evidence="1">Belongs to the polyketide transferase af380 family.</text>
</comment>
<feature type="signal peptide" evidence="2">
    <location>
        <begin position="1"/>
        <end position="19"/>
    </location>
</feature>
<reference evidence="4" key="1">
    <citation type="journal article" date="2018" name="Proc. Natl. Acad. Sci. U.S.A.">
        <title>Linking secondary metabolites to gene clusters through genome sequencing of six diverse Aspergillus species.</title>
        <authorList>
            <person name="Kaerboelling I."/>
            <person name="Vesth T.C."/>
            <person name="Frisvad J.C."/>
            <person name="Nybo J.L."/>
            <person name="Theobald S."/>
            <person name="Kuo A."/>
            <person name="Bowyer P."/>
            <person name="Matsuda Y."/>
            <person name="Mondo S."/>
            <person name="Lyhne E.K."/>
            <person name="Kogle M.E."/>
            <person name="Clum A."/>
            <person name="Lipzen A."/>
            <person name="Salamov A."/>
            <person name="Ngan C.Y."/>
            <person name="Daum C."/>
            <person name="Chiniquy J."/>
            <person name="Barry K."/>
            <person name="LaButti K."/>
            <person name="Haridas S."/>
            <person name="Simmons B.A."/>
            <person name="Magnuson J.K."/>
            <person name="Mortensen U.H."/>
            <person name="Larsen T.O."/>
            <person name="Grigoriev I.V."/>
            <person name="Baker S.E."/>
            <person name="Andersen M.R."/>
        </authorList>
    </citation>
    <scope>NUCLEOTIDE SEQUENCE [LARGE SCALE GENOMIC DNA]</scope>
    <source>
        <strain evidence="4">IBT 16806</strain>
    </source>
</reference>
<feature type="chain" id="PRO_5014128059" evidence="2">
    <location>
        <begin position="20"/>
        <end position="340"/>
    </location>
</feature>
<dbReference type="Gene3D" id="1.10.10.800">
    <property type="match status" value="1"/>
</dbReference>
<dbReference type="GO" id="GO:0016787">
    <property type="term" value="F:hydrolase activity"/>
    <property type="evidence" value="ECO:0007669"/>
    <property type="project" value="UniProtKB-KW"/>
</dbReference>
<dbReference type="SUPFAM" id="SSF53474">
    <property type="entry name" value="alpha/beta-Hydrolases"/>
    <property type="match status" value="1"/>
</dbReference>
<sequence length="340" mass="37159">MTLTTALTLASILHTICTAAQNLSYGADNFYRSNLVTLQPVTFPTAYQTTIAGNLFIPKNITSTPAPAIIVSHPMGAVKEQSANLYATKMAEQGFITLSIDLPFWGGSSGEPRNAVSPDLYAEAFSAAVDYLGSNATTITTIPRSPLPRGSFVLSAAKIDPRIKAIVTASMYDMGGVSRHGLRHSQNLTQRQAAVAEAALQRWPEYQHTGPVEYTGGTLNVLTPNASAVEREFYDFYRTVRGEVTPPGSMPELTTHPTLTSSLKFMNFYPLEDLDVIAPRPLLFISGDQAHSREFSEDAFARAGEPKELLWVPGAGHVDLYDRVELIPFDRIAAFFRRNL</sequence>
<evidence type="ECO:0000256" key="1">
    <source>
        <dbReference type="ARBA" id="ARBA00029464"/>
    </source>
</evidence>
<dbReference type="InterPro" id="IPR010520">
    <property type="entry name" value="FrsA-like"/>
</dbReference>
<keyword evidence="2" id="KW-0732">Signal</keyword>
<dbReference type="OrthoDB" id="2498029at2759"/>
<name>A0A2I1CH08_ASPN1</name>
<dbReference type="InterPro" id="IPR051411">
    <property type="entry name" value="Polyketide_trans_af380"/>
</dbReference>
<evidence type="ECO:0000313" key="4">
    <source>
        <dbReference type="Proteomes" id="UP000234474"/>
    </source>
</evidence>
<dbReference type="VEuPathDB" id="FungiDB:P174DRAFT_457657"/>
<dbReference type="GeneID" id="36536898"/>
<dbReference type="OMA" id="GVTTMSY"/>
<evidence type="ECO:0000256" key="2">
    <source>
        <dbReference type="SAM" id="SignalP"/>
    </source>
</evidence>
<gene>
    <name evidence="3" type="ORF">P174DRAFT_457657</name>
</gene>
<dbReference type="EMBL" id="MSZS01000002">
    <property type="protein sequence ID" value="PKX96916.1"/>
    <property type="molecule type" value="Genomic_DNA"/>
</dbReference>
<dbReference type="RefSeq" id="XP_024685511.1">
    <property type="nucleotide sequence ID" value="XM_024829572.1"/>
</dbReference>
<organism evidence="3 4">
    <name type="scientific">Aspergillus novofumigatus (strain IBT 16806)</name>
    <dbReference type="NCBI Taxonomy" id="1392255"/>
    <lineage>
        <taxon>Eukaryota</taxon>
        <taxon>Fungi</taxon>
        <taxon>Dikarya</taxon>
        <taxon>Ascomycota</taxon>
        <taxon>Pezizomycotina</taxon>
        <taxon>Eurotiomycetes</taxon>
        <taxon>Eurotiomycetidae</taxon>
        <taxon>Eurotiales</taxon>
        <taxon>Aspergillaceae</taxon>
        <taxon>Aspergillus</taxon>
        <taxon>Aspergillus subgen. Fumigati</taxon>
    </lineage>
</organism>
<dbReference type="Gene3D" id="3.40.50.1820">
    <property type="entry name" value="alpha/beta hydrolase"/>
    <property type="match status" value="1"/>
</dbReference>
<dbReference type="PANTHER" id="PTHR47751:SF1">
    <property type="entry name" value="SUPERFAMILY HYDROLASE, PUTATIVE (AFU_ORTHOLOGUE AFUA_2G16580)-RELATED"/>
    <property type="match status" value="1"/>
</dbReference>
<dbReference type="STRING" id="1392255.A0A2I1CH08"/>
<evidence type="ECO:0000313" key="3">
    <source>
        <dbReference type="EMBL" id="PKX96916.1"/>
    </source>
</evidence>
<proteinExistence type="inferred from homology"/>
<dbReference type="Proteomes" id="UP000234474">
    <property type="component" value="Unassembled WGS sequence"/>
</dbReference>
<keyword evidence="4" id="KW-1185">Reference proteome</keyword>
<protein>
    <submittedName>
        <fullName evidence="3">Alpha/beta-hydrolase</fullName>
    </submittedName>
</protein>